<dbReference type="InterPro" id="IPR050440">
    <property type="entry name" value="Laminin/Netrin_ECM"/>
</dbReference>
<dbReference type="AlphaFoldDB" id="A0A816FQ21"/>
<dbReference type="GO" id="GO:0009888">
    <property type="term" value="P:tissue development"/>
    <property type="evidence" value="ECO:0007669"/>
    <property type="project" value="TreeGrafter"/>
</dbReference>
<evidence type="ECO:0000259" key="9">
    <source>
        <dbReference type="PROSITE" id="PS50027"/>
    </source>
</evidence>
<keyword evidence="4" id="KW-0677">Repeat</keyword>
<keyword evidence="7 8" id="KW-0424">Laminin EGF-like domain</keyword>
<dbReference type="Gene3D" id="2.40.50.120">
    <property type="match status" value="1"/>
</dbReference>
<accession>A0A816FQ21</accession>
<proteinExistence type="predicted"/>
<feature type="disulfide bond" evidence="8">
    <location>
        <begin position="144"/>
        <end position="156"/>
    </location>
</feature>
<dbReference type="GO" id="GO:0005576">
    <property type="term" value="C:extracellular region"/>
    <property type="evidence" value="ECO:0007669"/>
    <property type="project" value="UniProtKB-SubCell"/>
</dbReference>
<evidence type="ECO:0000256" key="4">
    <source>
        <dbReference type="ARBA" id="ARBA00022737"/>
    </source>
</evidence>
<feature type="non-terminal residue" evidence="11">
    <location>
        <position position="1"/>
    </location>
</feature>
<keyword evidence="5 8" id="KW-1015">Disulfide bond</keyword>
<dbReference type="CDD" id="cd00055">
    <property type="entry name" value="EGF_Lam"/>
    <property type="match status" value="3"/>
</dbReference>
<evidence type="ECO:0000256" key="2">
    <source>
        <dbReference type="ARBA" id="ARBA00022525"/>
    </source>
</evidence>
<keyword evidence="12" id="KW-1185">Reference proteome</keyword>
<gene>
    <name evidence="11" type="ORF">XAT740_LOCUS57448</name>
</gene>
<evidence type="ECO:0000256" key="8">
    <source>
        <dbReference type="PROSITE-ProRule" id="PRU00460"/>
    </source>
</evidence>
<keyword evidence="2" id="KW-0964">Secreted</keyword>
<dbReference type="FunFam" id="2.10.25.10:FF:000188">
    <property type="entry name" value="Laminin subunit gamma 2"/>
    <property type="match status" value="2"/>
</dbReference>
<evidence type="ECO:0000256" key="1">
    <source>
        <dbReference type="ARBA" id="ARBA00004613"/>
    </source>
</evidence>
<evidence type="ECO:0000313" key="12">
    <source>
        <dbReference type="Proteomes" id="UP000663828"/>
    </source>
</evidence>
<dbReference type="EMBL" id="CAJNOR010011855">
    <property type="protein sequence ID" value="CAF1664154.1"/>
    <property type="molecule type" value="Genomic_DNA"/>
</dbReference>
<dbReference type="SMART" id="SM00643">
    <property type="entry name" value="C345C"/>
    <property type="match status" value="1"/>
</dbReference>
<evidence type="ECO:0000256" key="3">
    <source>
        <dbReference type="ARBA" id="ARBA00022729"/>
    </source>
</evidence>
<dbReference type="CDD" id="cd03579">
    <property type="entry name" value="NTR_netrin-1_like"/>
    <property type="match status" value="1"/>
</dbReference>
<dbReference type="SUPFAM" id="SSF50242">
    <property type="entry name" value="TIMP-like"/>
    <property type="match status" value="1"/>
</dbReference>
<comment type="subcellular location">
    <subcellularLocation>
        <location evidence="1">Secreted</location>
    </subcellularLocation>
</comment>
<evidence type="ECO:0000313" key="11">
    <source>
        <dbReference type="EMBL" id="CAF1664154.1"/>
    </source>
</evidence>
<evidence type="ECO:0000259" key="10">
    <source>
        <dbReference type="PROSITE" id="PS50189"/>
    </source>
</evidence>
<dbReference type="PANTHER" id="PTHR10574:SF365">
    <property type="entry name" value="NETRIN-A-RELATED"/>
    <property type="match status" value="1"/>
</dbReference>
<dbReference type="PROSITE" id="PS50189">
    <property type="entry name" value="NTR"/>
    <property type="match status" value="1"/>
</dbReference>
<evidence type="ECO:0008006" key="13">
    <source>
        <dbReference type="Google" id="ProtNLM"/>
    </source>
</evidence>
<sequence length="378" mass="43775">CNCNKHSTKCRFNLELYKLSGHKSGGVCLECQHNTAGRSCHYCREGFTRDLTQPMTSINACRADLLSSSLVIETILYFTACNCNNHSRQCRFNKELYLLSGRKSGGICIQCKHNTVGRHCSYCKETFYRDPNLPITHPQICKACNCHPVGSRGKVCNQTSGQCPCKDGVTGLRCDRCLKGYQQTKSQIAPCIRKVNVQSYNIYDQDDNMQQYREQDVVENDDMSTSTAISTTTTTTVSPSEIGYNPSIDLGQYCGACRYYSRRLHIKKYCKRDYTIHARVTNRHDAGQWVSYLLTIVRVYKDRLNRIQESEQWVWVSRKDVQCGCPRLKLDKQYLLMGFYDQMQTSLSLDRTSVVIEWRPRMEHRMNRFRRYELNKKC</sequence>
<dbReference type="Pfam" id="PF01759">
    <property type="entry name" value="NTR"/>
    <property type="match status" value="1"/>
</dbReference>
<evidence type="ECO:0000256" key="5">
    <source>
        <dbReference type="ARBA" id="ARBA00023157"/>
    </source>
</evidence>
<evidence type="ECO:0000256" key="7">
    <source>
        <dbReference type="ARBA" id="ARBA00023292"/>
    </source>
</evidence>
<dbReference type="FunFam" id="2.10.25.10:FF:000048">
    <property type="entry name" value="Netrin 3"/>
    <property type="match status" value="1"/>
</dbReference>
<dbReference type="SMART" id="SM00180">
    <property type="entry name" value="EGF_Lam"/>
    <property type="match status" value="3"/>
</dbReference>
<dbReference type="Proteomes" id="UP000663828">
    <property type="component" value="Unassembled WGS sequence"/>
</dbReference>
<dbReference type="InterPro" id="IPR018933">
    <property type="entry name" value="Netrin_module_non-TIMP"/>
</dbReference>
<dbReference type="GO" id="GO:0008045">
    <property type="term" value="P:motor neuron axon guidance"/>
    <property type="evidence" value="ECO:0007669"/>
    <property type="project" value="TreeGrafter"/>
</dbReference>
<protein>
    <recommendedName>
        <fullName evidence="13">Netrin-1</fullName>
    </recommendedName>
</protein>
<feature type="disulfide bond" evidence="8">
    <location>
        <begin position="146"/>
        <end position="163"/>
    </location>
</feature>
<dbReference type="GO" id="GO:0016358">
    <property type="term" value="P:dendrite development"/>
    <property type="evidence" value="ECO:0007669"/>
    <property type="project" value="TreeGrafter"/>
</dbReference>
<dbReference type="PROSITE" id="PS50027">
    <property type="entry name" value="EGF_LAM_2"/>
    <property type="match status" value="1"/>
</dbReference>
<reference evidence="11" key="1">
    <citation type="submission" date="2021-02" db="EMBL/GenBank/DDBJ databases">
        <authorList>
            <person name="Nowell W R."/>
        </authorList>
    </citation>
    <scope>NUCLEOTIDE SEQUENCE</scope>
</reference>
<dbReference type="Gene3D" id="2.10.25.10">
    <property type="entry name" value="Laminin"/>
    <property type="match status" value="3"/>
</dbReference>
<feature type="domain" description="Laminin EGF-like" evidence="9">
    <location>
        <begin position="144"/>
        <end position="193"/>
    </location>
</feature>
<dbReference type="InterPro" id="IPR002049">
    <property type="entry name" value="LE_dom"/>
</dbReference>
<dbReference type="InterPro" id="IPR001134">
    <property type="entry name" value="Netrin_domain"/>
</dbReference>
<dbReference type="PANTHER" id="PTHR10574">
    <property type="entry name" value="NETRIN/LAMININ-RELATED"/>
    <property type="match status" value="1"/>
</dbReference>
<dbReference type="Pfam" id="PF24973">
    <property type="entry name" value="EGF_LMN_ATRN"/>
    <property type="match status" value="2"/>
</dbReference>
<organism evidence="11 12">
    <name type="scientific">Adineta ricciae</name>
    <name type="common">Rotifer</name>
    <dbReference type="NCBI Taxonomy" id="249248"/>
    <lineage>
        <taxon>Eukaryota</taxon>
        <taxon>Metazoa</taxon>
        <taxon>Spiralia</taxon>
        <taxon>Gnathifera</taxon>
        <taxon>Rotifera</taxon>
        <taxon>Eurotatoria</taxon>
        <taxon>Bdelloidea</taxon>
        <taxon>Adinetida</taxon>
        <taxon>Adinetidae</taxon>
        <taxon>Adineta</taxon>
    </lineage>
</organism>
<dbReference type="Pfam" id="PF00053">
    <property type="entry name" value="EGF_laminin"/>
    <property type="match status" value="1"/>
</dbReference>
<dbReference type="PROSITE" id="PS01248">
    <property type="entry name" value="EGF_LAM_1"/>
    <property type="match status" value="1"/>
</dbReference>
<comment type="caution">
    <text evidence="11">The sequence shown here is derived from an EMBL/GenBank/DDBJ whole genome shotgun (WGS) entry which is preliminary data.</text>
</comment>
<feature type="disulfide bond" evidence="8">
    <location>
        <begin position="177"/>
        <end position="191"/>
    </location>
</feature>
<feature type="domain" description="NTR" evidence="10">
    <location>
        <begin position="254"/>
        <end position="378"/>
    </location>
</feature>
<dbReference type="GO" id="GO:0009887">
    <property type="term" value="P:animal organ morphogenesis"/>
    <property type="evidence" value="ECO:0007669"/>
    <property type="project" value="TreeGrafter"/>
</dbReference>
<dbReference type="InterPro" id="IPR056863">
    <property type="entry name" value="LMN_ATRN_NET-like_EGF"/>
</dbReference>
<keyword evidence="3" id="KW-0732">Signal</keyword>
<evidence type="ECO:0000256" key="6">
    <source>
        <dbReference type="ARBA" id="ARBA00023180"/>
    </source>
</evidence>
<dbReference type="SUPFAM" id="SSF57196">
    <property type="entry name" value="EGF/Laminin"/>
    <property type="match status" value="3"/>
</dbReference>
<dbReference type="InterPro" id="IPR008993">
    <property type="entry name" value="TIMP-like_OB-fold"/>
</dbReference>
<dbReference type="GO" id="GO:0005604">
    <property type="term" value="C:basement membrane"/>
    <property type="evidence" value="ECO:0007669"/>
    <property type="project" value="UniProtKB-ARBA"/>
</dbReference>
<name>A0A816FQ21_ADIRI</name>
<keyword evidence="6" id="KW-0325">Glycoprotein</keyword>
<feature type="disulfide bond" evidence="8">
    <location>
        <begin position="165"/>
        <end position="174"/>
    </location>
</feature>